<organism evidence="1 2">
    <name type="scientific">Cephalotus follicularis</name>
    <name type="common">Albany pitcher plant</name>
    <dbReference type="NCBI Taxonomy" id="3775"/>
    <lineage>
        <taxon>Eukaryota</taxon>
        <taxon>Viridiplantae</taxon>
        <taxon>Streptophyta</taxon>
        <taxon>Embryophyta</taxon>
        <taxon>Tracheophyta</taxon>
        <taxon>Spermatophyta</taxon>
        <taxon>Magnoliopsida</taxon>
        <taxon>eudicotyledons</taxon>
        <taxon>Gunneridae</taxon>
        <taxon>Pentapetalae</taxon>
        <taxon>rosids</taxon>
        <taxon>fabids</taxon>
        <taxon>Oxalidales</taxon>
        <taxon>Cephalotaceae</taxon>
        <taxon>Cephalotus</taxon>
    </lineage>
</organism>
<gene>
    <name evidence="1" type="ORF">CFOL_v3_18780</name>
</gene>
<accession>A0A1Q3C5A6</accession>
<dbReference type="PANTHER" id="PTHR33116:SF66">
    <property type="entry name" value="REVERSE TRANSCRIPTASE ZINC-BINDING DOMAIN-CONTAINING PROTEIN"/>
    <property type="match status" value="1"/>
</dbReference>
<reference evidence="2" key="1">
    <citation type="submission" date="2016-04" db="EMBL/GenBank/DDBJ databases">
        <title>Cephalotus genome sequencing.</title>
        <authorList>
            <person name="Fukushima K."/>
            <person name="Hasebe M."/>
            <person name="Fang X."/>
        </authorList>
    </citation>
    <scope>NUCLEOTIDE SEQUENCE [LARGE SCALE GENOMIC DNA]</scope>
    <source>
        <strain evidence="2">cv. St1</strain>
    </source>
</reference>
<dbReference type="AlphaFoldDB" id="A0A1Q3C5A6"/>
<dbReference type="PANTHER" id="PTHR33116">
    <property type="entry name" value="REVERSE TRANSCRIPTASE ZINC-BINDING DOMAIN-CONTAINING PROTEIN-RELATED-RELATED"/>
    <property type="match status" value="1"/>
</dbReference>
<protein>
    <submittedName>
        <fullName evidence="1">Zf-RVT domain-containing protein</fullName>
    </submittedName>
</protein>
<proteinExistence type="predicted"/>
<sequence length="102" mass="11774">DKLVPLGIVPSACCVFNCGDNESVNHLFFACSYTQHIWIKVLSKCNINRQMLSWPEETQWMANHARGNKPPRTIIKLVIGATVYHIWTEKNRRSFKNCFLPP</sequence>
<dbReference type="EMBL" id="BDDD01001344">
    <property type="protein sequence ID" value="GAV75301.1"/>
    <property type="molecule type" value="Genomic_DNA"/>
</dbReference>
<feature type="non-terminal residue" evidence="1">
    <location>
        <position position="1"/>
    </location>
</feature>
<dbReference type="InParanoid" id="A0A1Q3C5A6"/>
<name>A0A1Q3C5A6_CEPFO</name>
<dbReference type="Proteomes" id="UP000187406">
    <property type="component" value="Unassembled WGS sequence"/>
</dbReference>
<comment type="caution">
    <text evidence="1">The sequence shown here is derived from an EMBL/GenBank/DDBJ whole genome shotgun (WGS) entry which is preliminary data.</text>
</comment>
<evidence type="ECO:0000313" key="1">
    <source>
        <dbReference type="EMBL" id="GAV75301.1"/>
    </source>
</evidence>
<evidence type="ECO:0000313" key="2">
    <source>
        <dbReference type="Proteomes" id="UP000187406"/>
    </source>
</evidence>
<keyword evidence="2" id="KW-1185">Reference proteome</keyword>
<dbReference type="OrthoDB" id="1622315at2759"/>